<dbReference type="PANTHER" id="PTHR40060:SF1">
    <property type="entry name" value="UPF0316 PROTEIN YEBE"/>
    <property type="match status" value="1"/>
</dbReference>
<feature type="transmembrane region" description="Helical" evidence="6">
    <location>
        <begin position="36"/>
        <end position="57"/>
    </location>
</feature>
<dbReference type="Pfam" id="PF18955">
    <property type="entry name" value="DUF5698"/>
    <property type="match status" value="1"/>
</dbReference>
<keyword evidence="4 6" id="KW-1133">Transmembrane helix</keyword>
<evidence type="ECO:0000256" key="3">
    <source>
        <dbReference type="ARBA" id="ARBA00022692"/>
    </source>
</evidence>
<evidence type="ECO:0000256" key="7">
    <source>
        <dbReference type="SAM" id="MobiDB-lite"/>
    </source>
</evidence>
<comment type="caution">
    <text evidence="10">The sequence shown here is derived from an EMBL/GenBank/DDBJ whole genome shotgun (WGS) entry which is preliminary data.</text>
</comment>
<feature type="domain" description="DUF2179" evidence="8">
    <location>
        <begin position="114"/>
        <end position="166"/>
    </location>
</feature>
<proteinExistence type="inferred from homology"/>
<evidence type="ECO:0000256" key="4">
    <source>
        <dbReference type="ARBA" id="ARBA00022989"/>
    </source>
</evidence>
<reference evidence="10 11" key="1">
    <citation type="journal article" date="2007" name="Int. J. Syst. Evol. Microbiol.">
        <title>Oceanobacillus profundus sp. nov., isolated from a deep-sea sediment core.</title>
        <authorList>
            <person name="Kim Y.G."/>
            <person name="Choi D.H."/>
            <person name="Hyun S."/>
            <person name="Cho B.C."/>
        </authorList>
    </citation>
    <scope>NUCLEOTIDE SEQUENCE [LARGE SCALE GENOMIC DNA]</scope>
    <source>
        <strain evidence="10 11">DSM 18246</strain>
    </source>
</reference>
<name>A0A417YBK0_9BACI</name>
<sequence length="212" mass="23924">MLSNALIMLAIIFAVNVVYVSLMTIRMILTLKGRKYIAAFVSVFEITVYIVGLGLVLDNLNEIQNLIAYALGFGTGLIIGSIIEEKLALGYITVNVVSTNPDLKFTKRIREKGYGVTSWSSYGMDGDRLSISILTPRKYELRLYELIQEIDPKAFIISYEPKRIHGGFWVKQVRKGKLMNPKKKAAAESAKKQIEREELMKEDPSSVNQEKK</sequence>
<organism evidence="10 11">
    <name type="scientific">Oceanobacillus profundus</name>
    <dbReference type="NCBI Taxonomy" id="372463"/>
    <lineage>
        <taxon>Bacteria</taxon>
        <taxon>Bacillati</taxon>
        <taxon>Bacillota</taxon>
        <taxon>Bacilli</taxon>
        <taxon>Bacillales</taxon>
        <taxon>Bacillaceae</taxon>
        <taxon>Oceanobacillus</taxon>
    </lineage>
</organism>
<evidence type="ECO:0000259" key="9">
    <source>
        <dbReference type="Pfam" id="PF18955"/>
    </source>
</evidence>
<evidence type="ECO:0000313" key="11">
    <source>
        <dbReference type="Proteomes" id="UP000285456"/>
    </source>
</evidence>
<dbReference type="InterPro" id="IPR044035">
    <property type="entry name" value="DUF5698"/>
</dbReference>
<evidence type="ECO:0000256" key="6">
    <source>
        <dbReference type="HAMAP-Rule" id="MF_01515"/>
    </source>
</evidence>
<keyword evidence="3 6" id="KW-0812">Transmembrane</keyword>
<dbReference type="InterPro" id="IPR019264">
    <property type="entry name" value="DUF2179"/>
</dbReference>
<dbReference type="CDD" id="cd16381">
    <property type="entry name" value="YitT_C_like_1"/>
    <property type="match status" value="1"/>
</dbReference>
<accession>A0A417YBK0</accession>
<dbReference type="InterPro" id="IPR022930">
    <property type="entry name" value="UPF0316"/>
</dbReference>
<comment type="subcellular location">
    <subcellularLocation>
        <location evidence="1 6">Cell membrane</location>
        <topology evidence="1 6">Multi-pass membrane protein</topology>
    </subcellularLocation>
</comment>
<feature type="compositionally biased region" description="Basic and acidic residues" evidence="7">
    <location>
        <begin position="185"/>
        <end position="212"/>
    </location>
</feature>
<dbReference type="PANTHER" id="PTHR40060">
    <property type="entry name" value="UPF0316 PROTEIN YEBE"/>
    <property type="match status" value="1"/>
</dbReference>
<feature type="transmembrane region" description="Helical" evidence="6">
    <location>
        <begin position="63"/>
        <end position="83"/>
    </location>
</feature>
<evidence type="ECO:0000256" key="5">
    <source>
        <dbReference type="ARBA" id="ARBA00023136"/>
    </source>
</evidence>
<keyword evidence="2 6" id="KW-1003">Cell membrane</keyword>
<dbReference type="Pfam" id="PF10035">
    <property type="entry name" value="DUF2179"/>
    <property type="match status" value="1"/>
</dbReference>
<evidence type="ECO:0000256" key="1">
    <source>
        <dbReference type="ARBA" id="ARBA00004651"/>
    </source>
</evidence>
<comment type="similarity">
    <text evidence="6">Belongs to the UPF0316 family.</text>
</comment>
<evidence type="ECO:0000259" key="8">
    <source>
        <dbReference type="Pfam" id="PF10035"/>
    </source>
</evidence>
<gene>
    <name evidence="10" type="ORF">D1B32_18475</name>
</gene>
<dbReference type="Proteomes" id="UP000285456">
    <property type="component" value="Unassembled WGS sequence"/>
</dbReference>
<evidence type="ECO:0000313" key="10">
    <source>
        <dbReference type="EMBL" id="RHW30060.1"/>
    </source>
</evidence>
<feature type="region of interest" description="Disordered" evidence="7">
    <location>
        <begin position="181"/>
        <end position="212"/>
    </location>
</feature>
<keyword evidence="11" id="KW-1185">Reference proteome</keyword>
<dbReference type="AlphaFoldDB" id="A0A417YBK0"/>
<dbReference type="HAMAP" id="MF_01515">
    <property type="entry name" value="UPF0316"/>
    <property type="match status" value="1"/>
</dbReference>
<dbReference type="EMBL" id="QWEH01000016">
    <property type="protein sequence ID" value="RHW30060.1"/>
    <property type="molecule type" value="Genomic_DNA"/>
</dbReference>
<keyword evidence="5 6" id="KW-0472">Membrane</keyword>
<feature type="domain" description="DUF5698" evidence="9">
    <location>
        <begin position="24"/>
        <end position="80"/>
    </location>
</feature>
<evidence type="ECO:0000256" key="2">
    <source>
        <dbReference type="ARBA" id="ARBA00022475"/>
    </source>
</evidence>
<protein>
    <recommendedName>
        <fullName evidence="6">UPF0316 protein D1B32_18475</fullName>
    </recommendedName>
</protein>
<dbReference type="GO" id="GO:0005886">
    <property type="term" value="C:plasma membrane"/>
    <property type="evidence" value="ECO:0007669"/>
    <property type="project" value="UniProtKB-SubCell"/>
</dbReference>
<feature type="transmembrane region" description="Helical" evidence="6">
    <location>
        <begin position="6"/>
        <end position="29"/>
    </location>
</feature>
<dbReference type="OrthoDB" id="48231at2"/>
<dbReference type="NCBIfam" id="NF003194">
    <property type="entry name" value="PRK04164.1-5"/>
    <property type="match status" value="1"/>
</dbReference>